<evidence type="ECO:0000256" key="1">
    <source>
        <dbReference type="SAM" id="MobiDB-lite"/>
    </source>
</evidence>
<dbReference type="EMBL" id="VIGB01000003">
    <property type="protein sequence ID" value="TQF05373.1"/>
    <property type="molecule type" value="Genomic_DNA"/>
</dbReference>
<dbReference type="RefSeq" id="WP_101380323.1">
    <property type="nucleotide sequence ID" value="NZ_JBMHHX010000001.1"/>
</dbReference>
<dbReference type="Proteomes" id="UP000319103">
    <property type="component" value="Unassembled WGS sequence"/>
</dbReference>
<protein>
    <submittedName>
        <fullName evidence="2">Uncharacterized protein</fullName>
    </submittedName>
</protein>
<keyword evidence="3" id="KW-1185">Reference proteome</keyword>
<organism evidence="2 3">
    <name type="scientific">Kitasatospora acidiphila</name>
    <dbReference type="NCBI Taxonomy" id="2567942"/>
    <lineage>
        <taxon>Bacteria</taxon>
        <taxon>Bacillati</taxon>
        <taxon>Actinomycetota</taxon>
        <taxon>Actinomycetes</taxon>
        <taxon>Kitasatosporales</taxon>
        <taxon>Streptomycetaceae</taxon>
        <taxon>Kitasatospora</taxon>
    </lineage>
</organism>
<evidence type="ECO:0000313" key="3">
    <source>
        <dbReference type="Proteomes" id="UP000319103"/>
    </source>
</evidence>
<reference evidence="2 3" key="1">
    <citation type="submission" date="2019-06" db="EMBL/GenBank/DDBJ databases">
        <title>Description of Kitasatospora acidophila sp. nov. isolated from pine grove soil, and reclassification of Streptomyces novaecaesareae to Kitasatospora novaeceasareae comb. nov.</title>
        <authorList>
            <person name="Kim M.J."/>
        </authorList>
    </citation>
    <scope>NUCLEOTIDE SEQUENCE [LARGE SCALE GENOMIC DNA]</scope>
    <source>
        <strain evidence="2 3">MMS16-CNU292</strain>
    </source>
</reference>
<feature type="region of interest" description="Disordered" evidence="1">
    <location>
        <begin position="1"/>
        <end position="22"/>
    </location>
</feature>
<dbReference type="AlphaFoldDB" id="A0A540W8M6"/>
<proteinExistence type="predicted"/>
<accession>A0A540W8M6</accession>
<comment type="caution">
    <text evidence="2">The sequence shown here is derived from an EMBL/GenBank/DDBJ whole genome shotgun (WGS) entry which is preliminary data.</text>
</comment>
<sequence length="70" mass="7127">MSDPRPQTPQRPAPDGKTPGAAKSLLEQLQDMLASVNADLADLGSDLEAAGARAVDEPADDPAAESAGTR</sequence>
<name>A0A540W8M6_9ACTN</name>
<gene>
    <name evidence="2" type="ORF">E6W39_28005</name>
</gene>
<feature type="compositionally biased region" description="Pro residues" evidence="1">
    <location>
        <begin position="1"/>
        <end position="12"/>
    </location>
</feature>
<evidence type="ECO:0000313" key="2">
    <source>
        <dbReference type="EMBL" id="TQF05373.1"/>
    </source>
</evidence>
<feature type="region of interest" description="Disordered" evidence="1">
    <location>
        <begin position="51"/>
        <end position="70"/>
    </location>
</feature>